<evidence type="ECO:0000256" key="3">
    <source>
        <dbReference type="ARBA" id="ARBA00023163"/>
    </source>
</evidence>
<keyword evidence="1" id="KW-0805">Transcription regulation</keyword>
<dbReference type="GO" id="GO:0003677">
    <property type="term" value="F:DNA binding"/>
    <property type="evidence" value="ECO:0007669"/>
    <property type="project" value="UniProtKB-KW"/>
</dbReference>
<dbReference type="PROSITE" id="PS01117">
    <property type="entry name" value="HTH_MARR_1"/>
    <property type="match status" value="1"/>
</dbReference>
<proteinExistence type="predicted"/>
<dbReference type="RefSeq" id="WP_183321602.1">
    <property type="nucleotide sequence ID" value="NZ_JACHVQ010000002.1"/>
</dbReference>
<keyword evidence="6" id="KW-1185">Reference proteome</keyword>
<dbReference type="InterPro" id="IPR000835">
    <property type="entry name" value="HTH_MarR-typ"/>
</dbReference>
<dbReference type="EMBL" id="JACHVQ010000002">
    <property type="protein sequence ID" value="MBB2893268.1"/>
    <property type="molecule type" value="Genomic_DNA"/>
</dbReference>
<dbReference type="InterPro" id="IPR036388">
    <property type="entry name" value="WH-like_DNA-bd_sf"/>
</dbReference>
<evidence type="ECO:0000313" key="6">
    <source>
        <dbReference type="Proteomes" id="UP000559182"/>
    </source>
</evidence>
<gene>
    <name evidence="5" type="ORF">FHU39_003286</name>
</gene>
<accession>A0A839N692</accession>
<protein>
    <submittedName>
        <fullName evidence="5">DNA-binding MarR family transcriptional regulator</fullName>
    </submittedName>
</protein>
<dbReference type="GO" id="GO:0003700">
    <property type="term" value="F:DNA-binding transcription factor activity"/>
    <property type="evidence" value="ECO:0007669"/>
    <property type="project" value="InterPro"/>
</dbReference>
<reference evidence="5 6" key="1">
    <citation type="submission" date="2020-08" db="EMBL/GenBank/DDBJ databases">
        <title>Sequencing the genomes of 1000 actinobacteria strains.</title>
        <authorList>
            <person name="Klenk H.-P."/>
        </authorList>
    </citation>
    <scope>NUCLEOTIDE SEQUENCE [LARGE SCALE GENOMIC DNA]</scope>
    <source>
        <strain evidence="5 6">DSM 105369</strain>
    </source>
</reference>
<name>A0A839N692_9MICO</name>
<dbReference type="SUPFAM" id="SSF46785">
    <property type="entry name" value="Winged helix' DNA-binding domain"/>
    <property type="match status" value="1"/>
</dbReference>
<dbReference type="SMART" id="SM00347">
    <property type="entry name" value="HTH_MARR"/>
    <property type="match status" value="1"/>
</dbReference>
<dbReference type="InterPro" id="IPR023187">
    <property type="entry name" value="Tscrpt_reg_MarR-type_CS"/>
</dbReference>
<dbReference type="InterPro" id="IPR036390">
    <property type="entry name" value="WH_DNA-bd_sf"/>
</dbReference>
<evidence type="ECO:0000256" key="2">
    <source>
        <dbReference type="ARBA" id="ARBA00023125"/>
    </source>
</evidence>
<keyword evidence="2 5" id="KW-0238">DNA-binding</keyword>
<keyword evidence="3" id="KW-0804">Transcription</keyword>
<evidence type="ECO:0000313" key="5">
    <source>
        <dbReference type="EMBL" id="MBB2893268.1"/>
    </source>
</evidence>
<organism evidence="5 6">
    <name type="scientific">Flexivirga oryzae</name>
    <dbReference type="NCBI Taxonomy" id="1794944"/>
    <lineage>
        <taxon>Bacteria</taxon>
        <taxon>Bacillati</taxon>
        <taxon>Actinomycetota</taxon>
        <taxon>Actinomycetes</taxon>
        <taxon>Micrococcales</taxon>
        <taxon>Dermacoccaceae</taxon>
        <taxon>Flexivirga</taxon>
    </lineage>
</organism>
<feature type="domain" description="HTH marR-type" evidence="4">
    <location>
        <begin position="35"/>
        <end position="135"/>
    </location>
</feature>
<evidence type="ECO:0000256" key="1">
    <source>
        <dbReference type="ARBA" id="ARBA00023015"/>
    </source>
</evidence>
<comment type="caution">
    <text evidence="5">The sequence shown here is derived from an EMBL/GenBank/DDBJ whole genome shotgun (WGS) entry which is preliminary data.</text>
</comment>
<evidence type="ECO:0000259" key="4">
    <source>
        <dbReference type="SMART" id="SM00347"/>
    </source>
</evidence>
<dbReference type="AlphaFoldDB" id="A0A839N692"/>
<sequence length="151" mass="16861">MGKSSPEVSTDHLPDHLFRLVEGLRRRMRAEVAVAFGPHPPFERPSFARMLQLIPPDGIRITDYATLARMTKQAVGEFVDSMETAELVVSERLPSDRRVRLVRRTALGDAVAADIDRVIGSVEERLRAEVGARRYDTMVAVMRELGADSFG</sequence>
<dbReference type="Proteomes" id="UP000559182">
    <property type="component" value="Unassembled WGS sequence"/>
</dbReference>
<dbReference type="Gene3D" id="1.10.10.10">
    <property type="entry name" value="Winged helix-like DNA-binding domain superfamily/Winged helix DNA-binding domain"/>
    <property type="match status" value="1"/>
</dbReference>